<dbReference type="EC" id="1.4.3.-" evidence="8"/>
<dbReference type="Pfam" id="PF01179">
    <property type="entry name" value="Cu_amine_oxid"/>
    <property type="match status" value="1"/>
</dbReference>
<dbReference type="Gene3D" id="3.10.450.40">
    <property type="match status" value="1"/>
</dbReference>
<evidence type="ECO:0000256" key="2">
    <source>
        <dbReference type="ARBA" id="ARBA00022723"/>
    </source>
</evidence>
<dbReference type="SUPFAM" id="SSF49998">
    <property type="entry name" value="Amine oxidase catalytic domain"/>
    <property type="match status" value="1"/>
</dbReference>
<dbReference type="Proteomes" id="UP000554482">
    <property type="component" value="Unassembled WGS sequence"/>
</dbReference>
<comment type="PTM">
    <text evidence="7 8">Topaquinone (TPQ) is generated by copper-dependent autoxidation of a specific tyrosyl residue.</text>
</comment>
<accession>A0A7J6WBC4</accession>
<protein>
    <recommendedName>
        <fullName evidence="8">Amine oxidase</fullName>
        <ecNumber evidence="8">1.4.3.-</ecNumber>
    </recommendedName>
</protein>
<feature type="modified residue" description="2',4',5'-topaquinone" evidence="7">
    <location>
        <position position="284"/>
    </location>
</feature>
<dbReference type="InterPro" id="IPR015798">
    <property type="entry name" value="Cu_amine_oxidase_C"/>
</dbReference>
<dbReference type="InterPro" id="IPR000269">
    <property type="entry name" value="Cu_amine_oxidase"/>
</dbReference>
<feature type="active site" description="Proton acceptor" evidence="6">
    <location>
        <position position="196"/>
    </location>
</feature>
<feature type="domain" description="Copper amine oxidase N3-terminal" evidence="10">
    <location>
        <begin position="17"/>
        <end position="93"/>
    </location>
</feature>
<dbReference type="OrthoDB" id="5379943at2759"/>
<dbReference type="InterPro" id="IPR036460">
    <property type="entry name" value="Cu_amine_oxidase_C_sf"/>
</dbReference>
<comment type="caution">
    <text evidence="11">The sequence shown here is derived from an EMBL/GenBank/DDBJ whole genome shotgun (WGS) entry which is preliminary data.</text>
</comment>
<feature type="active site" description="Schiff-base intermediate with substrate; via topaquinone" evidence="6">
    <location>
        <position position="284"/>
    </location>
</feature>
<reference evidence="11 12" key="1">
    <citation type="submission" date="2020-06" db="EMBL/GenBank/DDBJ databases">
        <title>Transcriptomic and genomic resources for Thalictrum thalictroides and T. hernandezii: Facilitating candidate gene discovery in an emerging model plant lineage.</title>
        <authorList>
            <person name="Arias T."/>
            <person name="Riano-Pachon D.M."/>
            <person name="Di Stilio V.S."/>
        </authorList>
    </citation>
    <scope>NUCLEOTIDE SEQUENCE [LARGE SCALE GENOMIC DNA]</scope>
    <source>
        <strain evidence="12">cv. WT478/WT964</strain>
        <tissue evidence="11">Leaves</tissue>
    </source>
</reference>
<dbReference type="InterPro" id="IPR016182">
    <property type="entry name" value="Cu_amine_oxidase_N-reg"/>
</dbReference>
<comment type="similarity">
    <text evidence="1 8">Belongs to the copper/topaquinone oxidase family.</text>
</comment>
<dbReference type="Gene3D" id="2.70.98.20">
    <property type="entry name" value="Copper amine oxidase, catalytic domain"/>
    <property type="match status" value="1"/>
</dbReference>
<sequence>MFWTIITEKASYCLFLGSIRKRKLKLEQVLCGGYTVGWFGEERKKDKRELKVLCSYSDGTVNLYLRPIEGITAVVDVDEMKITKYYDRFIVPVPKVDGLEYQSSEQKPPFGPSVNGATVVQPDGPGFKIDGHTVRWANWNFHLGFDVRAGPIISLASIYDLEKNEFRRVLYRGYVSEMFVPYMDPTEEWYDRTLFDSGEYGFGLCAVALEPMTDCPANAVFMDGYVAGQNGKPIQYSNVFCIFEKYAGDIMWRHTELAIPGRVIREVRPEVTLVVRMVSPVGNYDYIVDWEFKQSGSIKVGIGLTGVLEVKGAPYTHTDQIKEDAYGTLLADYTLGI</sequence>
<dbReference type="SUPFAM" id="SSF54416">
    <property type="entry name" value="Amine oxidase N-terminal region"/>
    <property type="match status" value="1"/>
</dbReference>
<dbReference type="InterPro" id="IPR015802">
    <property type="entry name" value="Cu_amine_oxidase_N3"/>
</dbReference>
<evidence type="ECO:0000256" key="7">
    <source>
        <dbReference type="PIRSR" id="PIRSR600269-51"/>
    </source>
</evidence>
<comment type="cofactor">
    <cofactor evidence="8">
        <name>Cu cation</name>
        <dbReference type="ChEBI" id="CHEBI:23378"/>
    </cofactor>
    <text evidence="8">Contains 1 topaquinone per subunit.</text>
</comment>
<dbReference type="Pfam" id="PF02728">
    <property type="entry name" value="Cu_amine_oxidN3"/>
    <property type="match status" value="1"/>
</dbReference>
<dbReference type="AlphaFoldDB" id="A0A7J6WBC4"/>
<keyword evidence="5 8" id="KW-0186">Copper</keyword>
<dbReference type="PANTHER" id="PTHR10638:SF71">
    <property type="entry name" value="AMINE OXIDASE"/>
    <property type="match status" value="1"/>
</dbReference>
<evidence type="ECO:0000256" key="6">
    <source>
        <dbReference type="PIRSR" id="PIRSR600269-50"/>
    </source>
</evidence>
<evidence type="ECO:0000256" key="1">
    <source>
        <dbReference type="ARBA" id="ARBA00007983"/>
    </source>
</evidence>
<evidence type="ECO:0000259" key="10">
    <source>
        <dbReference type="Pfam" id="PF02728"/>
    </source>
</evidence>
<dbReference type="GO" id="GO:0009308">
    <property type="term" value="P:amine metabolic process"/>
    <property type="evidence" value="ECO:0007669"/>
    <property type="project" value="UniProtKB-UniRule"/>
</dbReference>
<keyword evidence="12" id="KW-1185">Reference proteome</keyword>
<gene>
    <name evidence="11" type="ORF">FRX31_016235</name>
</gene>
<dbReference type="GO" id="GO:0005507">
    <property type="term" value="F:copper ion binding"/>
    <property type="evidence" value="ECO:0007669"/>
    <property type="project" value="InterPro"/>
</dbReference>
<evidence type="ECO:0000313" key="11">
    <source>
        <dbReference type="EMBL" id="KAF5194178.1"/>
    </source>
</evidence>
<dbReference type="GO" id="GO:0008131">
    <property type="term" value="F:primary methylamine oxidase activity"/>
    <property type="evidence" value="ECO:0007669"/>
    <property type="project" value="InterPro"/>
</dbReference>
<proteinExistence type="inferred from homology"/>
<evidence type="ECO:0000256" key="4">
    <source>
        <dbReference type="ARBA" id="ARBA00023002"/>
    </source>
</evidence>
<evidence type="ECO:0000259" key="9">
    <source>
        <dbReference type="Pfam" id="PF01179"/>
    </source>
</evidence>
<dbReference type="EMBL" id="JABWDY010019067">
    <property type="protein sequence ID" value="KAF5194178.1"/>
    <property type="molecule type" value="Genomic_DNA"/>
</dbReference>
<name>A0A7J6WBC4_THATH</name>
<keyword evidence="3 6" id="KW-0801">TPQ</keyword>
<keyword evidence="4 8" id="KW-0560">Oxidoreductase</keyword>
<dbReference type="GO" id="GO:0048038">
    <property type="term" value="F:quinone binding"/>
    <property type="evidence" value="ECO:0007669"/>
    <property type="project" value="InterPro"/>
</dbReference>
<feature type="domain" description="Copper amine oxidase catalytic" evidence="9">
    <location>
        <begin position="118"/>
        <end position="336"/>
    </location>
</feature>
<evidence type="ECO:0000256" key="3">
    <source>
        <dbReference type="ARBA" id="ARBA00022772"/>
    </source>
</evidence>
<evidence type="ECO:0000256" key="8">
    <source>
        <dbReference type="RuleBase" id="RU000672"/>
    </source>
</evidence>
<keyword evidence="2 8" id="KW-0479">Metal-binding</keyword>
<organism evidence="11 12">
    <name type="scientific">Thalictrum thalictroides</name>
    <name type="common">Rue-anemone</name>
    <name type="synonym">Anemone thalictroides</name>
    <dbReference type="NCBI Taxonomy" id="46969"/>
    <lineage>
        <taxon>Eukaryota</taxon>
        <taxon>Viridiplantae</taxon>
        <taxon>Streptophyta</taxon>
        <taxon>Embryophyta</taxon>
        <taxon>Tracheophyta</taxon>
        <taxon>Spermatophyta</taxon>
        <taxon>Magnoliopsida</taxon>
        <taxon>Ranunculales</taxon>
        <taxon>Ranunculaceae</taxon>
        <taxon>Thalictroideae</taxon>
        <taxon>Thalictrum</taxon>
    </lineage>
</organism>
<evidence type="ECO:0000313" key="12">
    <source>
        <dbReference type="Proteomes" id="UP000554482"/>
    </source>
</evidence>
<evidence type="ECO:0000256" key="5">
    <source>
        <dbReference type="ARBA" id="ARBA00023008"/>
    </source>
</evidence>
<dbReference type="PANTHER" id="PTHR10638">
    <property type="entry name" value="COPPER AMINE OXIDASE"/>
    <property type="match status" value="1"/>
</dbReference>